<dbReference type="PANTHER" id="PTHR21661:SF35">
    <property type="entry name" value="EPOXIDE HYDROLASE"/>
    <property type="match status" value="1"/>
</dbReference>
<dbReference type="GO" id="GO:0097176">
    <property type="term" value="P:epoxide metabolic process"/>
    <property type="evidence" value="ECO:0007669"/>
    <property type="project" value="TreeGrafter"/>
</dbReference>
<protein>
    <recommendedName>
        <fullName evidence="6">Epoxide hydrolase</fullName>
        <ecNumber evidence="6">3.3.2.9</ecNumber>
    </recommendedName>
</protein>
<feature type="active site" description="Nucleophile" evidence="7">
    <location>
        <position position="227"/>
    </location>
</feature>
<sequence>MVASSIKISLFLIILSTVVFFIHQFLYTVPPIPQYEEKWWGSEESKKVDKSIRPFKINMSQEDLQDLNYRLKHTLPFQRPLDGVKQHYGMNTNLLQNITEFWRTNYNWKERETFFNQYLHYLVNIQGLDVHFVHIKPKVSTSLKVLPMIMLHGWVGSVREFYDIVPLLTTPQEGRDFVFELIIPSLPGFGFSEATNKPGLGAFHMAVILKNLMLKIGHQKFYLHGTDWGSVIAQHMSVLFPQHIIAFHSNFCVIDTALSNLKLFIYSLYPSLFVNKLEEEIMFPLSKRYTYLLVESGYFHIQATKPDTIGVALRESPTGLAAYLLEKFITLTNTTYKDLEDGGLVEKYTYTQLLDNIMVYWMSRSITTSMRIYAELFHEDNRDKLRIERIPINVPTGCARFRYEVMFFSEDILKEKYPNLIHLTYYEGGHFPALETPTVLAKDIYTFIEKTFSN</sequence>
<dbReference type="InterPro" id="IPR010497">
    <property type="entry name" value="Epoxide_hydro_N"/>
</dbReference>
<dbReference type="Proteomes" id="UP001153709">
    <property type="component" value="Chromosome 4"/>
</dbReference>
<comment type="subcellular location">
    <subcellularLocation>
        <location evidence="6">Endoplasmic reticulum membrane</location>
    </subcellularLocation>
    <subcellularLocation>
        <location evidence="2">Microsome membrane</location>
        <topology evidence="2">Single-pass membrane protein</topology>
    </subcellularLocation>
</comment>
<keyword evidence="5 6" id="KW-0378">Hydrolase</keyword>
<reference evidence="10" key="1">
    <citation type="submission" date="2022-01" db="EMBL/GenBank/DDBJ databases">
        <authorList>
            <person name="King R."/>
        </authorList>
    </citation>
    <scope>NUCLEOTIDE SEQUENCE</scope>
</reference>
<dbReference type="PIRSF" id="PIRSF001112">
    <property type="entry name" value="Epoxide_hydrolase"/>
    <property type="match status" value="1"/>
</dbReference>
<proteinExistence type="inferred from homology"/>
<evidence type="ECO:0000313" key="10">
    <source>
        <dbReference type="EMBL" id="CAG9833673.1"/>
    </source>
</evidence>
<dbReference type="InterPro" id="IPR016292">
    <property type="entry name" value="Epoxide_hydrolase"/>
</dbReference>
<evidence type="ECO:0000256" key="2">
    <source>
        <dbReference type="ARBA" id="ARBA00004111"/>
    </source>
</evidence>
<dbReference type="GO" id="GO:0005789">
    <property type="term" value="C:endoplasmic reticulum membrane"/>
    <property type="evidence" value="ECO:0007669"/>
    <property type="project" value="UniProtKB-SubCell"/>
</dbReference>
<evidence type="ECO:0000259" key="9">
    <source>
        <dbReference type="Pfam" id="PF06441"/>
    </source>
</evidence>
<feature type="domain" description="Epoxide hydrolase N-terminal" evidence="9">
    <location>
        <begin position="52"/>
        <end position="161"/>
    </location>
</feature>
<evidence type="ECO:0000313" key="11">
    <source>
        <dbReference type="Proteomes" id="UP001153709"/>
    </source>
</evidence>
<evidence type="ECO:0000256" key="4">
    <source>
        <dbReference type="ARBA" id="ARBA00022797"/>
    </source>
</evidence>
<dbReference type="GO" id="GO:0033961">
    <property type="term" value="F:cis-stilbene-oxide hydrolase activity"/>
    <property type="evidence" value="ECO:0007669"/>
    <property type="project" value="UniProtKB-UniRule"/>
</dbReference>
<keyword evidence="6 8" id="KW-0472">Membrane</keyword>
<dbReference type="PANTHER" id="PTHR21661">
    <property type="entry name" value="EPOXIDE HYDROLASE 1-RELATED"/>
    <property type="match status" value="1"/>
</dbReference>
<feature type="active site" description="Proton acceptor" evidence="7">
    <location>
        <position position="430"/>
    </location>
</feature>
<dbReference type="PRINTS" id="PR00412">
    <property type="entry name" value="EPOXHYDRLASE"/>
</dbReference>
<keyword evidence="4 6" id="KW-0058">Aromatic hydrocarbons catabolism</keyword>
<evidence type="ECO:0000256" key="3">
    <source>
        <dbReference type="ARBA" id="ARBA00010088"/>
    </source>
</evidence>
<dbReference type="EC" id="3.3.2.9" evidence="6"/>
<evidence type="ECO:0000256" key="5">
    <source>
        <dbReference type="ARBA" id="ARBA00022801"/>
    </source>
</evidence>
<comment type="function">
    <text evidence="6">Catalyzes juvenile hormone hydrolysis.</text>
</comment>
<feature type="active site" description="Proton donor" evidence="7">
    <location>
        <position position="373"/>
    </location>
</feature>
<evidence type="ECO:0000256" key="1">
    <source>
        <dbReference type="ARBA" id="ARBA00000221"/>
    </source>
</evidence>
<organism evidence="10 11">
    <name type="scientific">Diabrotica balteata</name>
    <name type="common">Banded cucumber beetle</name>
    <dbReference type="NCBI Taxonomy" id="107213"/>
    <lineage>
        <taxon>Eukaryota</taxon>
        <taxon>Metazoa</taxon>
        <taxon>Ecdysozoa</taxon>
        <taxon>Arthropoda</taxon>
        <taxon>Hexapoda</taxon>
        <taxon>Insecta</taxon>
        <taxon>Pterygota</taxon>
        <taxon>Neoptera</taxon>
        <taxon>Endopterygota</taxon>
        <taxon>Coleoptera</taxon>
        <taxon>Polyphaga</taxon>
        <taxon>Cucujiformia</taxon>
        <taxon>Chrysomeloidea</taxon>
        <taxon>Chrysomelidae</taxon>
        <taxon>Galerucinae</taxon>
        <taxon>Diabroticina</taxon>
        <taxon>Diabroticites</taxon>
        <taxon>Diabrotica</taxon>
    </lineage>
</organism>
<keyword evidence="8" id="KW-1133">Transmembrane helix</keyword>
<gene>
    <name evidence="10" type="ORF">DIABBA_LOCUS7056</name>
</gene>
<dbReference type="Gene3D" id="3.40.50.1820">
    <property type="entry name" value="alpha/beta hydrolase"/>
    <property type="match status" value="1"/>
</dbReference>
<name>A0A9N9T1E3_DIABA</name>
<evidence type="ECO:0000256" key="6">
    <source>
        <dbReference type="PIRNR" id="PIRNR001112"/>
    </source>
</evidence>
<comment type="catalytic activity">
    <reaction evidence="6">
        <text>cis-stilbene oxide + H2O = (1R,2R)-hydrobenzoin</text>
        <dbReference type="Rhea" id="RHEA:23900"/>
        <dbReference type="ChEBI" id="CHEBI:15377"/>
        <dbReference type="ChEBI" id="CHEBI:50004"/>
        <dbReference type="ChEBI" id="CHEBI:50014"/>
        <dbReference type="EC" id="3.3.2.9"/>
    </reaction>
</comment>
<keyword evidence="8" id="KW-0812">Transmembrane</keyword>
<keyword evidence="11" id="KW-1185">Reference proteome</keyword>
<dbReference type="InterPro" id="IPR000639">
    <property type="entry name" value="Epox_hydrolase-like"/>
</dbReference>
<evidence type="ECO:0000256" key="7">
    <source>
        <dbReference type="PIRSR" id="PIRSR001112-1"/>
    </source>
</evidence>
<comment type="catalytic activity">
    <reaction evidence="1 6">
        <text>1-(4-methoxyphenyl)-N-methyl-N-[(3-methyloxetan-3-yl)methyl]methanamine + H2O = 2-{[(4-methoxybenzyl)(methyl)amino]methyl}-2-methylpropane-1,3-diol</text>
        <dbReference type="Rhea" id="RHEA:55764"/>
        <dbReference type="ChEBI" id="CHEBI:15377"/>
        <dbReference type="ChEBI" id="CHEBI:139161"/>
        <dbReference type="ChEBI" id="CHEBI:139164"/>
        <dbReference type="EC" id="3.3.2.9"/>
    </reaction>
</comment>
<dbReference type="InterPro" id="IPR029058">
    <property type="entry name" value="AB_hydrolase_fold"/>
</dbReference>
<accession>A0A9N9T1E3</accession>
<keyword evidence="6" id="KW-0256">Endoplasmic reticulum</keyword>
<dbReference type="AlphaFoldDB" id="A0A9N9T1E3"/>
<dbReference type="EMBL" id="OU898279">
    <property type="protein sequence ID" value="CAG9833673.1"/>
    <property type="molecule type" value="Genomic_DNA"/>
</dbReference>
<evidence type="ECO:0000256" key="8">
    <source>
        <dbReference type="SAM" id="Phobius"/>
    </source>
</evidence>
<dbReference type="OrthoDB" id="7130006at2759"/>
<dbReference type="SUPFAM" id="SSF53474">
    <property type="entry name" value="alpha/beta-Hydrolases"/>
    <property type="match status" value="1"/>
</dbReference>
<dbReference type="Pfam" id="PF06441">
    <property type="entry name" value="EHN"/>
    <property type="match status" value="1"/>
</dbReference>
<feature type="transmembrane region" description="Helical" evidence="8">
    <location>
        <begin position="7"/>
        <end position="27"/>
    </location>
</feature>
<comment type="similarity">
    <text evidence="3 6">Belongs to the peptidase S33 family.</text>
</comment>